<evidence type="ECO:0000313" key="2">
    <source>
        <dbReference type="Proteomes" id="UP001597197"/>
    </source>
</evidence>
<dbReference type="RefSeq" id="WP_382316186.1">
    <property type="nucleotide sequence ID" value="NZ_JBHUFD010000007.1"/>
</dbReference>
<evidence type="ECO:0008006" key="3">
    <source>
        <dbReference type="Google" id="ProtNLM"/>
    </source>
</evidence>
<protein>
    <recommendedName>
        <fullName evidence="3">DUF4145 domain-containing protein</fullName>
    </recommendedName>
</protein>
<reference evidence="2" key="1">
    <citation type="journal article" date="2019" name="Int. J. Syst. Evol. Microbiol.">
        <title>The Global Catalogue of Microorganisms (GCM) 10K type strain sequencing project: providing services to taxonomists for standard genome sequencing and annotation.</title>
        <authorList>
            <consortium name="The Broad Institute Genomics Platform"/>
            <consortium name="The Broad Institute Genome Sequencing Center for Infectious Disease"/>
            <person name="Wu L."/>
            <person name="Ma J."/>
        </authorList>
    </citation>
    <scope>NUCLEOTIDE SEQUENCE [LARGE SCALE GENOMIC DNA]</scope>
    <source>
        <strain evidence="2">CGMCC 1.15795</strain>
    </source>
</reference>
<proteinExistence type="predicted"/>
<keyword evidence="2" id="KW-1185">Reference proteome</keyword>
<name>A0ABW4QYA1_9BACT</name>
<comment type="caution">
    <text evidence="1">The sequence shown here is derived from an EMBL/GenBank/DDBJ whole genome shotgun (WGS) entry which is preliminary data.</text>
</comment>
<dbReference type="Proteomes" id="UP001597197">
    <property type="component" value="Unassembled WGS sequence"/>
</dbReference>
<sequence length="224" mass="24965">MTTEILLKRIDSILTLAAVARTKIWDSIGVKHVHTEPFYEFKAAALSLLGNTLGENHSSFKEFKSAMDNTRLLSLNAGVGVFKAFRHDVEDGWLFTFKKIVSAEIFTDFLEMASHLLQEGYKDAAAVMIGGVLEEHLRQLCVKNGLDVTTLKEGKDIPKTADRMNNDLSGAGVYGKLYQKSVTTWLDLRNKAAHGKYTEYDERQVQLMEASVLDFVAKTNGTSL</sequence>
<organism evidence="1 2">
    <name type="scientific">Hymenobacter bucti</name>
    <dbReference type="NCBI Taxonomy" id="1844114"/>
    <lineage>
        <taxon>Bacteria</taxon>
        <taxon>Pseudomonadati</taxon>
        <taxon>Bacteroidota</taxon>
        <taxon>Cytophagia</taxon>
        <taxon>Cytophagales</taxon>
        <taxon>Hymenobacteraceae</taxon>
        <taxon>Hymenobacter</taxon>
    </lineage>
</organism>
<accession>A0ABW4QYA1</accession>
<gene>
    <name evidence="1" type="ORF">ACFSDX_18325</name>
</gene>
<evidence type="ECO:0000313" key="1">
    <source>
        <dbReference type="EMBL" id="MFD1874407.1"/>
    </source>
</evidence>
<dbReference type="EMBL" id="JBHUFD010000007">
    <property type="protein sequence ID" value="MFD1874407.1"/>
    <property type="molecule type" value="Genomic_DNA"/>
</dbReference>